<accession>A0A1X7T281</accession>
<keyword evidence="3" id="KW-0235">DNA replication</keyword>
<organism evidence="7">
    <name type="scientific">Amphimedon queenslandica</name>
    <name type="common">Sponge</name>
    <dbReference type="NCBI Taxonomy" id="400682"/>
    <lineage>
        <taxon>Eukaryota</taxon>
        <taxon>Metazoa</taxon>
        <taxon>Porifera</taxon>
        <taxon>Demospongiae</taxon>
        <taxon>Heteroscleromorpha</taxon>
        <taxon>Haplosclerida</taxon>
        <taxon>Niphatidae</taxon>
        <taxon>Amphimedon</taxon>
    </lineage>
</organism>
<feature type="domain" description="DNA polymerase delta subunit OB-fold" evidence="6">
    <location>
        <begin position="30"/>
        <end position="157"/>
    </location>
</feature>
<evidence type="ECO:0000256" key="3">
    <source>
        <dbReference type="ARBA" id="ARBA00022705"/>
    </source>
</evidence>
<dbReference type="Gene3D" id="3.60.21.50">
    <property type="match status" value="1"/>
</dbReference>
<dbReference type="InParanoid" id="A0A1X7T281"/>
<name>A0A1X7T281_AMPQE</name>
<evidence type="ECO:0000313" key="7">
    <source>
        <dbReference type="EnsemblMetazoa" id="Aqu2.1.08545_001"/>
    </source>
</evidence>
<dbReference type="InterPro" id="IPR024826">
    <property type="entry name" value="DNA_pol_delta/II_ssu"/>
</dbReference>
<dbReference type="GO" id="GO:0003677">
    <property type="term" value="F:DNA binding"/>
    <property type="evidence" value="ECO:0007669"/>
    <property type="project" value="InterPro"/>
</dbReference>
<evidence type="ECO:0000256" key="1">
    <source>
        <dbReference type="ARBA" id="ARBA00004123"/>
    </source>
</evidence>
<reference evidence="7" key="1">
    <citation type="submission" date="2017-05" db="UniProtKB">
        <authorList>
            <consortium name="EnsemblMetazoa"/>
        </authorList>
    </citation>
    <scope>IDENTIFICATION</scope>
</reference>
<dbReference type="GO" id="GO:0043625">
    <property type="term" value="C:delta DNA polymerase complex"/>
    <property type="evidence" value="ECO:0007669"/>
    <property type="project" value="TreeGrafter"/>
</dbReference>
<evidence type="ECO:0000256" key="4">
    <source>
        <dbReference type="ARBA" id="ARBA00023242"/>
    </source>
</evidence>
<comment type="subcellular location">
    <subcellularLocation>
        <location evidence="1">Nucleus</location>
    </subcellularLocation>
</comment>
<dbReference type="Pfam" id="PF18018">
    <property type="entry name" value="DNA_pol_D_N"/>
    <property type="match status" value="1"/>
</dbReference>
<evidence type="ECO:0000259" key="6">
    <source>
        <dbReference type="Pfam" id="PF18018"/>
    </source>
</evidence>
<keyword evidence="4" id="KW-0539">Nucleus</keyword>
<dbReference type="InterPro" id="IPR041863">
    <property type="entry name" value="PolD2_C"/>
</dbReference>
<dbReference type="InterPro" id="IPR040663">
    <property type="entry name" value="DNA_pol_D_N"/>
</dbReference>
<dbReference type="OrthoDB" id="3763at2759"/>
<comment type="similarity">
    <text evidence="2">Belongs to the DNA polymerase delta/II small subunit family.</text>
</comment>
<sequence>MAAALVRPSCTVTNDSSKFITPPIRRDGIQYNQIYYTRLHEMKDVSMKSAQRKWGSDTVFRNLKDLEPGLACVVIGTLFKEMSLRPSTIKQISDNQRLLPYPPKGKLSSSTDKIFLEDYSQRVILSNLSDNTALTTGMIVAVKGVQNADGNFEVSDYCLPGMPLKNDPLPSLNNDRYVAIVSGLMVGSDWSDQWAIQQLVDYLTGQLGGVHDNDMLSNIVKVIIAGNSIGSVQSNKSSDKVTEQHNSRIVIIIINDIEKVKYSAKNYCAHSIQSVEELDVTLSQLSSSVPVALMPGTYDPANKQLPQQPLHHCMFPKSAKYDNFKSVTNPYSCTIEGHKFIGTCGENIESMSCCTIGMDSLELLELTLMSSHVAPTAPDILCCYPFSNADPFIMDDCPHVYFAGNQPKFQSKLVTGDDGQKVLLICVPSFNSTHSLALINLRTLACTPLTFATTATRLIENKDTQNNIETENVLMTETISDIDDEDY</sequence>
<dbReference type="PANTHER" id="PTHR10416">
    <property type="entry name" value="DNA POLYMERASE DELTA SUBUNIT 2"/>
    <property type="match status" value="1"/>
</dbReference>
<evidence type="ECO:0000259" key="5">
    <source>
        <dbReference type="Pfam" id="PF04042"/>
    </source>
</evidence>
<dbReference type="InterPro" id="IPR007185">
    <property type="entry name" value="DNA_pol_a/d/e_bsu"/>
</dbReference>
<dbReference type="Pfam" id="PF04042">
    <property type="entry name" value="DNA_pol_E_B"/>
    <property type="match status" value="1"/>
</dbReference>
<dbReference type="CDD" id="cd07387">
    <property type="entry name" value="MPP_PolD2_C"/>
    <property type="match status" value="1"/>
</dbReference>
<dbReference type="STRING" id="400682.A0A1X7T281"/>
<evidence type="ECO:0000256" key="2">
    <source>
        <dbReference type="ARBA" id="ARBA00006035"/>
    </source>
</evidence>
<dbReference type="PANTHER" id="PTHR10416:SF0">
    <property type="entry name" value="DNA POLYMERASE DELTA SUBUNIT 2"/>
    <property type="match status" value="1"/>
</dbReference>
<evidence type="ECO:0008006" key="8">
    <source>
        <dbReference type="Google" id="ProtNLM"/>
    </source>
</evidence>
<dbReference type="Gene3D" id="2.40.50.430">
    <property type="match status" value="1"/>
</dbReference>
<proteinExistence type="inferred from homology"/>
<dbReference type="eggNOG" id="KOG2732">
    <property type="taxonomic scope" value="Eukaryota"/>
</dbReference>
<dbReference type="AlphaFoldDB" id="A0A1X7T281"/>
<dbReference type="GO" id="GO:0006271">
    <property type="term" value="P:DNA strand elongation involved in DNA replication"/>
    <property type="evidence" value="ECO:0007669"/>
    <property type="project" value="TreeGrafter"/>
</dbReference>
<feature type="domain" description="DNA polymerase alpha/delta/epsilon subunit B" evidence="5">
    <location>
        <begin position="178"/>
        <end position="410"/>
    </location>
</feature>
<dbReference type="EnsemblMetazoa" id="Aqu2.1.08545_001">
    <property type="protein sequence ID" value="Aqu2.1.08545_001"/>
    <property type="gene ID" value="Aqu2.1.08545"/>
</dbReference>
<protein>
    <recommendedName>
        <fullName evidence="8">DNA polymerase delta subunit 2</fullName>
    </recommendedName>
</protein>